<comment type="caution">
    <text evidence="1">The sequence shown here is derived from an EMBL/GenBank/DDBJ whole genome shotgun (WGS) entry which is preliminary data.</text>
</comment>
<sequence>MRKTDQEIPCLCFRNDKEKYSNFNVKAPDKDKKGKIEIGELGTRGREIDFASGFLTLFFLMHDVIEGCYKLEIVKKPLMLVSECN</sequence>
<gene>
    <name evidence="1" type="ORF">CYNAS_LOCUS6533</name>
</gene>
<dbReference type="EMBL" id="CATQJL010000112">
    <property type="protein sequence ID" value="CAJ0594550.1"/>
    <property type="molecule type" value="Genomic_DNA"/>
</dbReference>
<evidence type="ECO:0000313" key="1">
    <source>
        <dbReference type="EMBL" id="CAJ0594550.1"/>
    </source>
</evidence>
<evidence type="ECO:0000313" key="2">
    <source>
        <dbReference type="Proteomes" id="UP001176961"/>
    </source>
</evidence>
<proteinExistence type="predicted"/>
<dbReference type="AlphaFoldDB" id="A0AA36GM16"/>
<organism evidence="1 2">
    <name type="scientific">Cylicocyclus nassatus</name>
    <name type="common">Nematode worm</name>
    <dbReference type="NCBI Taxonomy" id="53992"/>
    <lineage>
        <taxon>Eukaryota</taxon>
        <taxon>Metazoa</taxon>
        <taxon>Ecdysozoa</taxon>
        <taxon>Nematoda</taxon>
        <taxon>Chromadorea</taxon>
        <taxon>Rhabditida</taxon>
        <taxon>Rhabditina</taxon>
        <taxon>Rhabditomorpha</taxon>
        <taxon>Strongyloidea</taxon>
        <taxon>Strongylidae</taxon>
        <taxon>Cylicocyclus</taxon>
    </lineage>
</organism>
<name>A0AA36GM16_CYLNA</name>
<dbReference type="Proteomes" id="UP001176961">
    <property type="component" value="Unassembled WGS sequence"/>
</dbReference>
<accession>A0AA36GM16</accession>
<reference evidence="1" key="1">
    <citation type="submission" date="2023-07" db="EMBL/GenBank/DDBJ databases">
        <authorList>
            <consortium name="CYATHOMIX"/>
        </authorList>
    </citation>
    <scope>NUCLEOTIDE SEQUENCE</scope>
    <source>
        <strain evidence="1">N/A</strain>
    </source>
</reference>
<keyword evidence="2" id="KW-1185">Reference proteome</keyword>
<protein>
    <submittedName>
        <fullName evidence="1">Uncharacterized protein</fullName>
    </submittedName>
</protein>